<reference evidence="1" key="1">
    <citation type="submission" date="2016-12" db="EMBL/GenBank/DDBJ databases">
        <title>The genomes of Aspergillus section Nigri reveals drivers in fungal speciation.</title>
        <authorList>
            <consortium name="DOE Joint Genome Institute"/>
            <person name="Vesth T.C."/>
            <person name="Nybo J."/>
            <person name="Theobald S."/>
            <person name="Brandl J."/>
            <person name="Frisvad J.C."/>
            <person name="Nielsen K.F."/>
            <person name="Lyhne E.K."/>
            <person name="Kogle M.E."/>
            <person name="Kuo A."/>
            <person name="Riley R."/>
            <person name="Clum A."/>
            <person name="Nolan M."/>
            <person name="Lipzen A."/>
            <person name="Salamov A."/>
            <person name="Henrissat B."/>
            <person name="Wiebenga A."/>
            <person name="De Vries R.P."/>
            <person name="Grigoriev I.V."/>
            <person name="Mortensen U.H."/>
            <person name="Andersen M.R."/>
            <person name="Baker S.E."/>
        </authorList>
    </citation>
    <scope>NUCLEOTIDE SEQUENCE [LARGE SCALE GENOMIC DNA]</scope>
    <source>
        <strain evidence="1">CBS 113365</strain>
    </source>
</reference>
<evidence type="ECO:0000313" key="2">
    <source>
        <dbReference type="Proteomes" id="UP000248405"/>
    </source>
</evidence>
<keyword evidence="2" id="KW-1185">Reference proteome</keyword>
<proteinExistence type="predicted"/>
<dbReference type="Proteomes" id="UP000248405">
    <property type="component" value="Unassembled WGS sequence"/>
</dbReference>
<organism evidence="1 2">
    <name type="scientific">Aspergillus vadensis (strain CBS 113365 / IMI 142717 / IBT 24658)</name>
    <dbReference type="NCBI Taxonomy" id="1448311"/>
    <lineage>
        <taxon>Eukaryota</taxon>
        <taxon>Fungi</taxon>
        <taxon>Dikarya</taxon>
        <taxon>Ascomycota</taxon>
        <taxon>Pezizomycotina</taxon>
        <taxon>Eurotiomycetes</taxon>
        <taxon>Eurotiomycetidae</taxon>
        <taxon>Eurotiales</taxon>
        <taxon>Aspergillaceae</taxon>
        <taxon>Aspergillus</taxon>
        <taxon>Aspergillus subgen. Circumdati</taxon>
    </lineage>
</organism>
<dbReference type="EMBL" id="KZ821623">
    <property type="protein sequence ID" value="PYH69650.1"/>
    <property type="molecule type" value="Genomic_DNA"/>
</dbReference>
<gene>
    <name evidence="1" type="ORF">BO88DRAFT_37981</name>
</gene>
<protein>
    <submittedName>
        <fullName evidence="1">Uncharacterized protein</fullName>
    </submittedName>
</protein>
<dbReference type="AlphaFoldDB" id="A0A319BFT8"/>
<evidence type="ECO:0000313" key="1">
    <source>
        <dbReference type="EMBL" id="PYH69650.1"/>
    </source>
</evidence>
<name>A0A319BFT8_ASPVC</name>
<dbReference type="GeneID" id="37209094"/>
<accession>A0A319BFT8</accession>
<dbReference type="RefSeq" id="XP_025563444.1">
    <property type="nucleotide sequence ID" value="XM_025704502.1"/>
</dbReference>
<sequence length="174" mass="20074">MTRLPARHSKQMETKRCLLPIPSMVGRSVEFHSRLRGRLFAITLGADDPPPTRYRVGSRPTQHPTRFPSVIVPSVAQVMMYDFHALRSKDMLDWSPEVVSTYRTALFLSHFVIPSSTIYPFRCRCVCPGKEKKRRIPLGRNRRNLLDRGIISPRIRSGSAHEVFQWARARTIYA</sequence>